<dbReference type="GO" id="GO:0008107">
    <property type="term" value="F:galactoside 2-alpha-L-fucosyltransferase activity"/>
    <property type="evidence" value="ECO:0007669"/>
    <property type="project" value="InterPro"/>
</dbReference>
<protein>
    <submittedName>
        <fullName evidence="3">Glycosyl transferase, family 11</fullName>
    </submittedName>
</protein>
<proteinExistence type="predicted"/>
<dbReference type="GO" id="GO:0005975">
    <property type="term" value="P:carbohydrate metabolic process"/>
    <property type="evidence" value="ECO:0007669"/>
    <property type="project" value="InterPro"/>
</dbReference>
<dbReference type="Pfam" id="PF01531">
    <property type="entry name" value="Glyco_transf_11"/>
    <property type="match status" value="1"/>
</dbReference>
<evidence type="ECO:0000313" key="3">
    <source>
        <dbReference type="EMBL" id="CAB5226436.1"/>
    </source>
</evidence>
<name>A0A6J7XF31_9CAUD</name>
<organism evidence="3">
    <name type="scientific">uncultured Caudovirales phage</name>
    <dbReference type="NCBI Taxonomy" id="2100421"/>
    <lineage>
        <taxon>Viruses</taxon>
        <taxon>Duplodnaviria</taxon>
        <taxon>Heunggongvirae</taxon>
        <taxon>Uroviricota</taxon>
        <taxon>Caudoviricetes</taxon>
        <taxon>Peduoviridae</taxon>
        <taxon>Maltschvirus</taxon>
        <taxon>Maltschvirus maltsch</taxon>
    </lineage>
</organism>
<evidence type="ECO:0000256" key="2">
    <source>
        <dbReference type="ARBA" id="ARBA00022679"/>
    </source>
</evidence>
<gene>
    <name evidence="3" type="ORF">UFOVP760_211</name>
</gene>
<dbReference type="EMBL" id="LR798360">
    <property type="protein sequence ID" value="CAB5226436.1"/>
    <property type="molecule type" value="Genomic_DNA"/>
</dbReference>
<sequence>MSIFVEHDQWSRMGNRMFQYALGYILSQEKNTVLYADGIPNFNIYSTRDGMTPKDPIYTKSHGNNYLKYNELLNTERDIVINSYVQRAQYYIPYRDILKAILDVKNEPYINCDKLVVHIRETDYTQINCFLGYEYYYNLIKESGYSDIIIVTDNSKCDTVQRLLGDGCTLSTCGYVDKFEHICDNRAMSDFMTLLKSENIALSQSSFSWWAAFLGQHDTIIFPYTKQKSMWPLNPDKDDINLYFDFGSSKKFIK</sequence>
<dbReference type="GO" id="GO:0016020">
    <property type="term" value="C:membrane"/>
    <property type="evidence" value="ECO:0007669"/>
    <property type="project" value="InterPro"/>
</dbReference>
<keyword evidence="1" id="KW-0328">Glycosyltransferase</keyword>
<keyword evidence="2 3" id="KW-0808">Transferase</keyword>
<dbReference type="InterPro" id="IPR002516">
    <property type="entry name" value="Glyco_trans_11"/>
</dbReference>
<reference evidence="3" key="1">
    <citation type="submission" date="2020-05" db="EMBL/GenBank/DDBJ databases">
        <authorList>
            <person name="Chiriac C."/>
            <person name="Salcher M."/>
            <person name="Ghai R."/>
            <person name="Kavagutti S V."/>
        </authorList>
    </citation>
    <scope>NUCLEOTIDE SEQUENCE</scope>
</reference>
<evidence type="ECO:0000256" key="1">
    <source>
        <dbReference type="ARBA" id="ARBA00022676"/>
    </source>
</evidence>
<accession>A0A6J7XF31</accession>